<dbReference type="PANTHER" id="PTHR48100:SF1">
    <property type="entry name" value="HISTIDINE PHOSPHATASE FAMILY PROTEIN-RELATED"/>
    <property type="match status" value="1"/>
</dbReference>
<dbReference type="SUPFAM" id="SSF53254">
    <property type="entry name" value="Phosphoglycerate mutase-like"/>
    <property type="match status" value="1"/>
</dbReference>
<dbReference type="Pfam" id="PF00300">
    <property type="entry name" value="His_Phos_1"/>
    <property type="match status" value="1"/>
</dbReference>
<dbReference type="EMBL" id="DVNK01000051">
    <property type="protein sequence ID" value="HIU47296.1"/>
    <property type="molecule type" value="Genomic_DNA"/>
</dbReference>
<gene>
    <name evidence="5" type="ORF">IAC59_08600</name>
</gene>
<evidence type="ECO:0000256" key="4">
    <source>
        <dbReference type="PIRSR" id="PIRSR613078-2"/>
    </source>
</evidence>
<feature type="active site" description="Proton donor/acceptor" evidence="3">
    <location>
        <position position="81"/>
    </location>
</feature>
<dbReference type="PANTHER" id="PTHR48100">
    <property type="entry name" value="BROAD-SPECIFICITY PHOSPHATASE YOR283W-RELATED"/>
    <property type="match status" value="1"/>
</dbReference>
<feature type="binding site" evidence="4">
    <location>
        <position position="57"/>
    </location>
    <ligand>
        <name>substrate</name>
    </ligand>
</feature>
<dbReference type="InterPro" id="IPR029033">
    <property type="entry name" value="His_PPase_superfam"/>
</dbReference>
<name>A0A9D1LSL8_9FIRM</name>
<dbReference type="GO" id="GO:0016791">
    <property type="term" value="F:phosphatase activity"/>
    <property type="evidence" value="ECO:0007669"/>
    <property type="project" value="TreeGrafter"/>
</dbReference>
<dbReference type="SMART" id="SM00855">
    <property type="entry name" value="PGAM"/>
    <property type="match status" value="1"/>
</dbReference>
<protein>
    <submittedName>
        <fullName evidence="5">Histidine phosphatase family protein</fullName>
    </submittedName>
</protein>
<dbReference type="Gene3D" id="3.40.50.1240">
    <property type="entry name" value="Phosphoglycerate mutase-like"/>
    <property type="match status" value="1"/>
</dbReference>
<dbReference type="InterPro" id="IPR001345">
    <property type="entry name" value="PG/BPGM_mutase_AS"/>
</dbReference>
<organism evidence="5 6">
    <name type="scientific">Candidatus Fimadaptatus faecigallinarum</name>
    <dbReference type="NCBI Taxonomy" id="2840814"/>
    <lineage>
        <taxon>Bacteria</taxon>
        <taxon>Bacillati</taxon>
        <taxon>Bacillota</taxon>
        <taxon>Clostridia</taxon>
        <taxon>Eubacteriales</taxon>
        <taxon>Candidatus Fimadaptatus</taxon>
    </lineage>
</organism>
<dbReference type="InterPro" id="IPR013078">
    <property type="entry name" value="His_Pase_superF_clade-1"/>
</dbReference>
<feature type="binding site" evidence="4">
    <location>
        <begin position="7"/>
        <end position="14"/>
    </location>
    <ligand>
        <name>substrate</name>
    </ligand>
</feature>
<dbReference type="AlphaFoldDB" id="A0A9D1LSL8"/>
<keyword evidence="1" id="KW-0324">Glycolysis</keyword>
<dbReference type="GO" id="GO:0005737">
    <property type="term" value="C:cytoplasm"/>
    <property type="evidence" value="ECO:0007669"/>
    <property type="project" value="TreeGrafter"/>
</dbReference>
<dbReference type="CDD" id="cd07067">
    <property type="entry name" value="HP_PGM_like"/>
    <property type="match status" value="1"/>
</dbReference>
<accession>A0A9D1LSL8</accession>
<proteinExistence type="predicted"/>
<feature type="active site" description="Tele-phosphohistidine intermediate" evidence="3">
    <location>
        <position position="8"/>
    </location>
</feature>
<sequence length="315" mass="35483">MTLLIVRHGQTVWNTQHRMQGQQDSPLTELGRELARRLAVRLEGVHIDGIVTSPLPRAQDTARILAGACDAPVSVDERLKELNLGRWEGEDMRTIETRYPIDFEWFWENPNRYMELRGGETFDALLARTLDFLRDMHSRNGVYLAVTHALALRALRQNALGIETNRSRMSMPSCCLCQLDAVEQGWDIKLFGDRYHHDESVMSWWHGSSERIDVLRAGSSITRVRALSEAFAHSPTCVCIATDSSITHNGTKPGYLYRVAEPVGPEDAVPHPRSSMPVSYEFVTRRALRLELVCALDASAPVEQPVQNPGLTLNI</sequence>
<reference evidence="5" key="2">
    <citation type="journal article" date="2021" name="PeerJ">
        <title>Extensive microbial diversity within the chicken gut microbiome revealed by metagenomics and culture.</title>
        <authorList>
            <person name="Gilroy R."/>
            <person name="Ravi A."/>
            <person name="Getino M."/>
            <person name="Pursley I."/>
            <person name="Horton D.L."/>
            <person name="Alikhan N.F."/>
            <person name="Baker D."/>
            <person name="Gharbi K."/>
            <person name="Hall N."/>
            <person name="Watson M."/>
            <person name="Adriaenssens E.M."/>
            <person name="Foster-Nyarko E."/>
            <person name="Jarju S."/>
            <person name="Secka A."/>
            <person name="Antonio M."/>
            <person name="Oren A."/>
            <person name="Chaudhuri R.R."/>
            <person name="La Ragione R."/>
            <person name="Hildebrand F."/>
            <person name="Pallen M.J."/>
        </authorList>
    </citation>
    <scope>NUCLEOTIDE SEQUENCE</scope>
    <source>
        <strain evidence="5">ChiSxjej2B14-8506</strain>
    </source>
</reference>
<dbReference type="Proteomes" id="UP000824123">
    <property type="component" value="Unassembled WGS sequence"/>
</dbReference>
<reference evidence="5" key="1">
    <citation type="submission" date="2020-10" db="EMBL/GenBank/DDBJ databases">
        <authorList>
            <person name="Gilroy R."/>
        </authorList>
    </citation>
    <scope>NUCLEOTIDE SEQUENCE</scope>
    <source>
        <strain evidence="5">ChiSxjej2B14-8506</strain>
    </source>
</reference>
<evidence type="ECO:0000256" key="2">
    <source>
        <dbReference type="ARBA" id="ARBA00023235"/>
    </source>
</evidence>
<dbReference type="InterPro" id="IPR050275">
    <property type="entry name" value="PGM_Phosphatase"/>
</dbReference>
<dbReference type="PROSITE" id="PS00175">
    <property type="entry name" value="PG_MUTASE"/>
    <property type="match status" value="1"/>
</dbReference>
<keyword evidence="2" id="KW-0413">Isomerase</keyword>
<evidence type="ECO:0000313" key="5">
    <source>
        <dbReference type="EMBL" id="HIU47296.1"/>
    </source>
</evidence>
<evidence type="ECO:0000256" key="3">
    <source>
        <dbReference type="PIRSR" id="PIRSR613078-1"/>
    </source>
</evidence>
<evidence type="ECO:0000313" key="6">
    <source>
        <dbReference type="Proteomes" id="UP000824123"/>
    </source>
</evidence>
<comment type="caution">
    <text evidence="5">The sequence shown here is derived from an EMBL/GenBank/DDBJ whole genome shotgun (WGS) entry which is preliminary data.</text>
</comment>
<evidence type="ECO:0000256" key="1">
    <source>
        <dbReference type="ARBA" id="ARBA00023152"/>
    </source>
</evidence>